<evidence type="ECO:0000313" key="5">
    <source>
        <dbReference type="Proteomes" id="UP000702209"/>
    </source>
</evidence>
<evidence type="ECO:0000313" key="4">
    <source>
        <dbReference type="EMBL" id="MBF6297432.1"/>
    </source>
</evidence>
<evidence type="ECO:0000259" key="3">
    <source>
        <dbReference type="Pfam" id="PF26527"/>
    </source>
</evidence>
<feature type="domain" description="DUF8176" evidence="3">
    <location>
        <begin position="205"/>
        <end position="324"/>
    </location>
</feature>
<keyword evidence="2" id="KW-0472">Membrane</keyword>
<proteinExistence type="predicted"/>
<organism evidence="4 5">
    <name type="scientific">Nocardia amamiensis</name>
    <dbReference type="NCBI Taxonomy" id="404578"/>
    <lineage>
        <taxon>Bacteria</taxon>
        <taxon>Bacillati</taxon>
        <taxon>Actinomycetota</taxon>
        <taxon>Actinomycetes</taxon>
        <taxon>Mycobacteriales</taxon>
        <taxon>Nocardiaceae</taxon>
        <taxon>Nocardia</taxon>
    </lineage>
</organism>
<feature type="transmembrane region" description="Helical" evidence="2">
    <location>
        <begin position="151"/>
        <end position="173"/>
    </location>
</feature>
<dbReference type="RefSeq" id="WP_195128771.1">
    <property type="nucleotide sequence ID" value="NZ_JADLQX010000004.1"/>
</dbReference>
<name>A0ABS0CLE4_9NOCA</name>
<keyword evidence="5" id="KW-1185">Reference proteome</keyword>
<evidence type="ECO:0000256" key="1">
    <source>
        <dbReference type="SAM" id="MobiDB-lite"/>
    </source>
</evidence>
<dbReference type="Pfam" id="PF26527">
    <property type="entry name" value="DUF8176"/>
    <property type="match status" value="1"/>
</dbReference>
<keyword evidence="2" id="KW-1133">Transmembrane helix</keyword>
<keyword evidence="2" id="KW-0812">Transmembrane</keyword>
<dbReference type="Proteomes" id="UP000702209">
    <property type="component" value="Unassembled WGS sequence"/>
</dbReference>
<feature type="compositionally biased region" description="Basic and acidic residues" evidence="1">
    <location>
        <begin position="40"/>
        <end position="59"/>
    </location>
</feature>
<reference evidence="4 5" key="1">
    <citation type="submission" date="2020-10" db="EMBL/GenBank/DDBJ databases">
        <title>Identification of Nocardia species via Next-generation sequencing and recognition of intraspecies genetic diversity.</title>
        <authorList>
            <person name="Li P."/>
            <person name="Li P."/>
            <person name="Lu B."/>
        </authorList>
    </citation>
    <scope>NUCLEOTIDE SEQUENCE [LARGE SCALE GENOMIC DNA]</scope>
    <source>
        <strain evidence="4 5">BJ06-0157</strain>
    </source>
</reference>
<dbReference type="EMBL" id="JADLQX010000004">
    <property type="protein sequence ID" value="MBF6297432.1"/>
    <property type="molecule type" value="Genomic_DNA"/>
</dbReference>
<protein>
    <recommendedName>
        <fullName evidence="3">DUF8176 domain-containing protein</fullName>
    </recommendedName>
</protein>
<sequence>MLKSYKQLSRWYGALEPETGAPEAEGRSEANTIIPAEDDLPARRSIRDDDETRQRRTDDVPADLPAQRRTDDIPADLPAQRSEFTGGWSDWVVNGRAPGPDDDYVAPRQADPARIPWAGDETDQVDSPRPRVSRALRQAARDHPAMRRARILIIVIAAVLVLAAAAVCVLVVVRTAADRAAASRDSRGPASVQLTVGSAQAAGAGACPTERSEAIVRSAEAGGTTSGPDAVLLFQHAYYVERSGERARAAVAPDAAVQPAWVIQRGIDTVPVGTTHCVRIVTIGDNRYSVEVTEYRPGGVPATYNRQMVTTAVIDGRTLIMGIAAG</sequence>
<evidence type="ECO:0000256" key="2">
    <source>
        <dbReference type="SAM" id="Phobius"/>
    </source>
</evidence>
<gene>
    <name evidence="4" type="ORF">IU459_07715</name>
</gene>
<feature type="region of interest" description="Disordered" evidence="1">
    <location>
        <begin position="12"/>
        <end position="82"/>
    </location>
</feature>
<dbReference type="InterPro" id="IPR058489">
    <property type="entry name" value="DUF8176"/>
</dbReference>
<comment type="caution">
    <text evidence="4">The sequence shown here is derived from an EMBL/GenBank/DDBJ whole genome shotgun (WGS) entry which is preliminary data.</text>
</comment>
<accession>A0ABS0CLE4</accession>